<proteinExistence type="predicted"/>
<dbReference type="Proteomes" id="UP000709295">
    <property type="component" value="Unassembled WGS sequence"/>
</dbReference>
<comment type="caution">
    <text evidence="1">The sequence shown here is derived from an EMBL/GenBank/DDBJ whole genome shotgun (WGS) entry which is preliminary data.</text>
</comment>
<sequence>MKQLKEATYARVEAYSNQAGLHLFDWFISRDEIEYNVEVIEAEGEVDFLDQLELWWNLSRNTHILKLYGGSHRR</sequence>
<accession>A0A8J5J8A7</accession>
<dbReference type="AlphaFoldDB" id="A0A8J5J8A7"/>
<organism evidence="1 2">
    <name type="scientific">Phytophthora aleatoria</name>
    <dbReference type="NCBI Taxonomy" id="2496075"/>
    <lineage>
        <taxon>Eukaryota</taxon>
        <taxon>Sar</taxon>
        <taxon>Stramenopiles</taxon>
        <taxon>Oomycota</taxon>
        <taxon>Peronosporomycetes</taxon>
        <taxon>Peronosporales</taxon>
        <taxon>Peronosporaceae</taxon>
        <taxon>Phytophthora</taxon>
    </lineage>
</organism>
<keyword evidence="2" id="KW-1185">Reference proteome</keyword>
<gene>
    <name evidence="1" type="ORF">JG688_00008291</name>
</gene>
<protein>
    <submittedName>
        <fullName evidence="1">Uncharacterized protein</fullName>
    </submittedName>
</protein>
<reference evidence="1" key="1">
    <citation type="submission" date="2021-01" db="EMBL/GenBank/DDBJ databases">
        <title>Phytophthora aleatoria, a newly-described species from Pinus radiata is distinct from Phytophthora cactorum isolates based on comparative genomics.</title>
        <authorList>
            <person name="Mcdougal R."/>
            <person name="Panda P."/>
            <person name="Williams N."/>
            <person name="Studholme D.J."/>
        </authorList>
    </citation>
    <scope>NUCLEOTIDE SEQUENCE</scope>
    <source>
        <strain evidence="1">NZFS 4037</strain>
    </source>
</reference>
<evidence type="ECO:0000313" key="1">
    <source>
        <dbReference type="EMBL" id="KAG6963119.1"/>
    </source>
</evidence>
<name>A0A8J5J8A7_9STRA</name>
<evidence type="ECO:0000313" key="2">
    <source>
        <dbReference type="Proteomes" id="UP000709295"/>
    </source>
</evidence>
<dbReference type="EMBL" id="JAENGY010000431">
    <property type="protein sequence ID" value="KAG6963119.1"/>
    <property type="molecule type" value="Genomic_DNA"/>
</dbReference>